<dbReference type="AlphaFoldDB" id="A0A1I4W9H9"/>
<accession>A0A1I4W9H9</accession>
<name>A0A1I4W9H9_9GAMM</name>
<dbReference type="OrthoDB" id="9812283at2"/>
<keyword evidence="2" id="KW-1185">Reference proteome</keyword>
<organism evidence="1 2">
    <name type="scientific">Candidatus Pantoea varia</name>
    <dbReference type="NCBI Taxonomy" id="1881036"/>
    <lineage>
        <taxon>Bacteria</taxon>
        <taxon>Pseudomonadati</taxon>
        <taxon>Pseudomonadota</taxon>
        <taxon>Gammaproteobacteria</taxon>
        <taxon>Enterobacterales</taxon>
        <taxon>Erwiniaceae</taxon>
        <taxon>Pantoea</taxon>
    </lineage>
</organism>
<dbReference type="Pfam" id="PF13289">
    <property type="entry name" value="SIR2_2"/>
    <property type="match status" value="1"/>
</dbReference>
<protein>
    <submittedName>
        <fullName evidence="1">SIR2-like domain-containing protein</fullName>
    </submittedName>
</protein>
<dbReference type="EMBL" id="FOVG01000001">
    <property type="protein sequence ID" value="SFN09982.1"/>
    <property type="molecule type" value="Genomic_DNA"/>
</dbReference>
<sequence length="357" mass="40357">MDNDLPEECYQAIQSLIRATPTVLVGSGFSCGYNLPGMSELGSHLIKTIPDYLTNDSIRKTWETSLERIRDNLENGLNTISLGSDGRNEIIDGLRKETARLILERTKIAEEIIQSQSSHQSLPLPRLLRKLFHGAPQNAESIAVITTNYDTLVELFCDIASLPIDTGFSGYRYRKPRKENLFLTQYELSYVIDGRKRIKKHQPSLTVRIYKPHGSITWNKTENGPVEVTNDTSCIDKAIVIPGPSKYEDALTNTLFDSIRTEMNAVLSKTNSLLCLGFGFNDVHLQGVIKNRLRDGMPTLILTRGLTPSIESLIRDHKHIIAISKKDDGSECYFNGEKYYSKKSLWELDPFLIEFIE</sequence>
<evidence type="ECO:0000313" key="1">
    <source>
        <dbReference type="EMBL" id="SFN09982.1"/>
    </source>
</evidence>
<gene>
    <name evidence="1" type="ORF">SAMN05428971_0056</name>
</gene>
<proteinExistence type="predicted"/>
<dbReference type="Proteomes" id="UP000198968">
    <property type="component" value="Unassembled WGS sequence"/>
</dbReference>
<reference evidence="2" key="1">
    <citation type="submission" date="2016-10" db="EMBL/GenBank/DDBJ databases">
        <authorList>
            <person name="Varghese N."/>
            <person name="Submissions S."/>
        </authorList>
    </citation>
    <scope>NUCLEOTIDE SEQUENCE [LARGE SCALE GENOMIC DNA]</scope>
    <source>
        <strain evidence="2">OV426</strain>
    </source>
</reference>
<evidence type="ECO:0000313" key="2">
    <source>
        <dbReference type="Proteomes" id="UP000198968"/>
    </source>
</evidence>
<dbReference type="RefSeq" id="WP_090958538.1">
    <property type="nucleotide sequence ID" value="NZ_FOVG01000001.1"/>
</dbReference>